<evidence type="ECO:0000313" key="1">
    <source>
        <dbReference type="EMBL" id="WHS64950.1"/>
    </source>
</evidence>
<evidence type="ECO:0000313" key="2">
    <source>
        <dbReference type="Proteomes" id="UP001240697"/>
    </source>
</evidence>
<organism evidence="1 2">
    <name type="scientific">Comamonas resistens</name>
    <dbReference type="NCBI Taxonomy" id="3046670"/>
    <lineage>
        <taxon>Bacteria</taxon>
        <taxon>Pseudomonadati</taxon>
        <taxon>Pseudomonadota</taxon>
        <taxon>Betaproteobacteria</taxon>
        <taxon>Burkholderiales</taxon>
        <taxon>Comamonadaceae</taxon>
        <taxon>Comamonas</taxon>
    </lineage>
</organism>
<accession>A0ABY8SQC2</accession>
<dbReference type="EMBL" id="CP125947">
    <property type="protein sequence ID" value="WHS64950.1"/>
    <property type="molecule type" value="Genomic_DNA"/>
</dbReference>
<protein>
    <recommendedName>
        <fullName evidence="3">HTH OST-type domain-containing protein</fullName>
    </recommendedName>
</protein>
<dbReference type="RefSeq" id="WP_283486060.1">
    <property type="nucleotide sequence ID" value="NZ_CP125947.1"/>
</dbReference>
<reference evidence="1 2" key="1">
    <citation type="submission" date="2023-05" db="EMBL/GenBank/DDBJ databases">
        <authorList>
            <person name="Yin Y."/>
            <person name="Lu Z."/>
        </authorList>
    </citation>
    <scope>NUCLEOTIDE SEQUENCE [LARGE SCALE GENOMIC DNA]</scope>
    <source>
        <strain evidence="1 2">ZM22</strain>
    </source>
</reference>
<sequence>MSNEEEPDYAEPQRQVQRWMGRCLISLQQSERMLKALLVDSQISARMPVATGEQPHITRAYEQEKVASKTLGGLVSLFCSDVVSVARTPVSDEKVLEESVRQMTFDVRFSMTLDKFEHEKLVASMREMVQMRNDLVHHLIERFDFFSLGGCLEALAYLQQCYARAEIFRETLKSVGEGMLASGQYFREMLGSEAFQKFLTTGKVPLQGSSMMDAMQIAFAACGGLDSGSVPLNALTDWLERHRPEESYEAYGRVSWAQLIHESKSYCIQRTDGAGNKITAQVVRVAS</sequence>
<dbReference type="Proteomes" id="UP001240697">
    <property type="component" value="Chromosome"/>
</dbReference>
<keyword evidence="2" id="KW-1185">Reference proteome</keyword>
<proteinExistence type="predicted"/>
<gene>
    <name evidence="1" type="ORF">QMY55_21080</name>
</gene>
<name>A0ABY8SQC2_9BURK</name>
<evidence type="ECO:0008006" key="3">
    <source>
        <dbReference type="Google" id="ProtNLM"/>
    </source>
</evidence>